<dbReference type="InterPro" id="IPR013320">
    <property type="entry name" value="ConA-like_dom_sf"/>
</dbReference>
<dbReference type="PANTHER" id="PTHR10963:SF55">
    <property type="entry name" value="GLYCOSIDE HYDROLASE FAMILY 16 PROTEIN"/>
    <property type="match status" value="1"/>
</dbReference>
<evidence type="ECO:0000259" key="2">
    <source>
        <dbReference type="PROSITE" id="PS51762"/>
    </source>
</evidence>
<dbReference type="AlphaFoldDB" id="A0A549ST36"/>
<proteinExistence type="inferred from homology"/>
<dbReference type="InterPro" id="IPR000757">
    <property type="entry name" value="Beta-glucanase-like"/>
</dbReference>
<comment type="caution">
    <text evidence="3">The sequence shown here is derived from an EMBL/GenBank/DDBJ whole genome shotgun (WGS) entry which is preliminary data.</text>
</comment>
<dbReference type="Gene3D" id="2.60.120.200">
    <property type="match status" value="1"/>
</dbReference>
<dbReference type="SUPFAM" id="SSF49899">
    <property type="entry name" value="Concanavalin A-like lectins/glucanases"/>
    <property type="match status" value="1"/>
</dbReference>
<gene>
    <name evidence="3" type="ORF">FM996_11685</name>
</gene>
<evidence type="ECO:0000313" key="4">
    <source>
        <dbReference type="Proteomes" id="UP000316781"/>
    </source>
</evidence>
<dbReference type="InterPro" id="IPR050546">
    <property type="entry name" value="Glycosyl_Hydrlase_16"/>
</dbReference>
<accession>A0A549ST36</accession>
<sequence>MTIYTKNCDAFVVLQNTSSSPSARWSIVTIIQASLIRLTAPGLHCSSSLPSIRPLKFSVNSSIGGWSHAMNVKTIVALLFTAYFAFMTSPARSTEYYSFSSLSYSGNLQPGGQLSGVAVLTASSAIGSDSVCIGFASPSQYNFGNCQVINLNTGINYINFNINIPIDAELNTYTGTISVYNSNPWTLLAQSSTLATLSMTPQTGTYTFTSLNYLGNTKPNGQLSVTATLTTTVATTSDSVCVGFTDQYQYNFGECKVVTLNAGGNSIHFDLNIPADAQLSDYIGKISVYNSNPWTLLAESQALATLSVVANSTTSPPVLTGNNAVLLWEQDFSVTPLTLRSASSATAGVWMPNDMTWQSPVQGYVDFAASPCSFADVASGVCNMAGGTFDINPNDPTMLGISPFSQANGYLTISASRTPTNLEPAIQAEMTAQGTPGPIPSFIGGRLEANPAVFPGFTYGYFEFRAAFPNAGPGMFPALWFYSTPGQNPNMPHAEIDLLEFFGHSDVFYTTIHSGGATNNNGTTIGQHAGLIDGQFHTYGMDWTAQHIDFYADQQLIYSAPAPLVAAYQGVSLTPVMDYVADASWMASNIYLQANSTTPNPLVMHINYVRLYSVKPF</sequence>
<feature type="domain" description="GH16" evidence="2">
    <location>
        <begin position="365"/>
        <end position="617"/>
    </location>
</feature>
<dbReference type="Proteomes" id="UP000316781">
    <property type="component" value="Unassembled WGS sequence"/>
</dbReference>
<organism evidence="3 4">
    <name type="scientific">Methylosinus sporium</name>
    <dbReference type="NCBI Taxonomy" id="428"/>
    <lineage>
        <taxon>Bacteria</taxon>
        <taxon>Pseudomonadati</taxon>
        <taxon>Pseudomonadota</taxon>
        <taxon>Alphaproteobacteria</taxon>
        <taxon>Hyphomicrobiales</taxon>
        <taxon>Methylocystaceae</taxon>
        <taxon>Methylosinus</taxon>
    </lineage>
</organism>
<dbReference type="PROSITE" id="PS51762">
    <property type="entry name" value="GH16_2"/>
    <property type="match status" value="1"/>
</dbReference>
<dbReference type="CDD" id="cd08023">
    <property type="entry name" value="GH16_laminarinase_like"/>
    <property type="match status" value="1"/>
</dbReference>
<dbReference type="Pfam" id="PF00722">
    <property type="entry name" value="Glyco_hydro_16"/>
    <property type="match status" value="1"/>
</dbReference>
<comment type="similarity">
    <text evidence="1">Belongs to the glycosyl hydrolase 16 family.</text>
</comment>
<keyword evidence="3" id="KW-0378">Hydrolase</keyword>
<evidence type="ECO:0000256" key="1">
    <source>
        <dbReference type="ARBA" id="ARBA00006865"/>
    </source>
</evidence>
<reference evidence="3 4" key="1">
    <citation type="submission" date="2019-07" db="EMBL/GenBank/DDBJ databases">
        <title>Ln-dependent methylotrophs.</title>
        <authorList>
            <person name="Tani A."/>
        </authorList>
    </citation>
    <scope>NUCLEOTIDE SEQUENCE [LARGE SCALE GENOMIC DNA]</scope>
    <source>
        <strain evidence="3 4">SM89A</strain>
    </source>
</reference>
<dbReference type="GO" id="GO:0005975">
    <property type="term" value="P:carbohydrate metabolic process"/>
    <property type="evidence" value="ECO:0007669"/>
    <property type="project" value="InterPro"/>
</dbReference>
<evidence type="ECO:0000313" key="3">
    <source>
        <dbReference type="EMBL" id="TRL32791.1"/>
    </source>
</evidence>
<protein>
    <submittedName>
        <fullName evidence="3">Glycoside hydrolase family 16 protein</fullName>
    </submittedName>
</protein>
<name>A0A549ST36_METSR</name>
<dbReference type="PANTHER" id="PTHR10963">
    <property type="entry name" value="GLYCOSYL HYDROLASE-RELATED"/>
    <property type="match status" value="1"/>
</dbReference>
<dbReference type="RefSeq" id="WP_142863160.1">
    <property type="nucleotide sequence ID" value="NZ_VJMF01000044.1"/>
</dbReference>
<dbReference type="GO" id="GO:0004553">
    <property type="term" value="F:hydrolase activity, hydrolyzing O-glycosyl compounds"/>
    <property type="evidence" value="ECO:0007669"/>
    <property type="project" value="InterPro"/>
</dbReference>
<dbReference type="EMBL" id="VJMF01000044">
    <property type="protein sequence ID" value="TRL32791.1"/>
    <property type="molecule type" value="Genomic_DNA"/>
</dbReference>